<evidence type="ECO:0000313" key="9">
    <source>
        <dbReference type="Proteomes" id="UP000596035"/>
    </source>
</evidence>
<comment type="subcellular location">
    <subcellularLocation>
        <location evidence="1">Membrane</location>
        <topology evidence="1">Multi-pass membrane protein</topology>
    </subcellularLocation>
</comment>
<dbReference type="Gene3D" id="1.10.3080.10">
    <property type="entry name" value="Clc chloride channel"/>
    <property type="match status" value="1"/>
</dbReference>
<dbReference type="PANTHER" id="PTHR43427:SF12">
    <property type="entry name" value="CHLORIDE TRANSPORTER"/>
    <property type="match status" value="1"/>
</dbReference>
<dbReference type="EMBL" id="CP065321">
    <property type="protein sequence ID" value="QQR29324.1"/>
    <property type="molecule type" value="Genomic_DNA"/>
</dbReference>
<dbReference type="PANTHER" id="PTHR43427">
    <property type="entry name" value="CHLORIDE CHANNEL PROTEIN CLC-E"/>
    <property type="match status" value="1"/>
</dbReference>
<dbReference type="Pfam" id="PF00654">
    <property type="entry name" value="Voltage_CLC"/>
    <property type="match status" value="1"/>
</dbReference>
<feature type="transmembrane region" description="Helical" evidence="5">
    <location>
        <begin position="93"/>
        <end position="112"/>
    </location>
</feature>
<dbReference type="AlphaFoldDB" id="A0A1Z2XNN2"/>
<dbReference type="Proteomes" id="UP000596035">
    <property type="component" value="Chromosome"/>
</dbReference>
<keyword evidence="2 5" id="KW-0812">Transmembrane</keyword>
<evidence type="ECO:0000256" key="4">
    <source>
        <dbReference type="ARBA" id="ARBA00023136"/>
    </source>
</evidence>
<protein>
    <submittedName>
        <fullName evidence="7">Chloride channel protein</fullName>
    </submittedName>
</protein>
<dbReference type="GO" id="GO:0015108">
    <property type="term" value="F:chloride transmembrane transporter activity"/>
    <property type="evidence" value="ECO:0007669"/>
    <property type="project" value="InterPro"/>
</dbReference>
<dbReference type="GO" id="GO:0016020">
    <property type="term" value="C:membrane"/>
    <property type="evidence" value="ECO:0007669"/>
    <property type="project" value="UniProtKB-SubCell"/>
</dbReference>
<proteinExistence type="predicted"/>
<dbReference type="EMBL" id="CP021422">
    <property type="protein sequence ID" value="ASB40035.1"/>
    <property type="molecule type" value="Genomic_DNA"/>
</dbReference>
<evidence type="ECO:0000256" key="1">
    <source>
        <dbReference type="ARBA" id="ARBA00004141"/>
    </source>
</evidence>
<feature type="transmembrane region" description="Helical" evidence="5">
    <location>
        <begin position="378"/>
        <end position="396"/>
    </location>
</feature>
<evidence type="ECO:0000313" key="8">
    <source>
        <dbReference type="Proteomes" id="UP000196710"/>
    </source>
</evidence>
<evidence type="ECO:0000313" key="6">
    <source>
        <dbReference type="EMBL" id="ASB40035.1"/>
    </source>
</evidence>
<feature type="transmembrane region" description="Helical" evidence="5">
    <location>
        <begin position="145"/>
        <end position="170"/>
    </location>
</feature>
<dbReference type="RefSeq" id="WP_066534999.1">
    <property type="nucleotide sequence ID" value="NZ_CP021422.1"/>
</dbReference>
<dbReference type="SUPFAM" id="SSF81340">
    <property type="entry name" value="Clc chloride channel"/>
    <property type="match status" value="1"/>
</dbReference>
<evidence type="ECO:0000313" key="7">
    <source>
        <dbReference type="EMBL" id="QQR29324.1"/>
    </source>
</evidence>
<feature type="transmembrane region" description="Helical" evidence="5">
    <location>
        <begin position="343"/>
        <end position="366"/>
    </location>
</feature>
<feature type="transmembrane region" description="Helical" evidence="5">
    <location>
        <begin position="12"/>
        <end position="41"/>
    </location>
</feature>
<keyword evidence="4 5" id="KW-0472">Membrane</keyword>
<reference evidence="7 9" key="3">
    <citation type="submission" date="2020-11" db="EMBL/GenBank/DDBJ databases">
        <title>Closed and high quality bacterial genomes of the OMM12 community.</title>
        <authorList>
            <person name="Marbouty M."/>
            <person name="Lamy-Besnier Q."/>
            <person name="Debarbieux L."/>
            <person name="Koszul R."/>
        </authorList>
    </citation>
    <scope>NUCLEOTIDE SEQUENCE [LARGE SCALE GENOMIC DNA]</scope>
    <source>
        <strain evidence="7 9">KB18</strain>
    </source>
</reference>
<evidence type="ECO:0000256" key="5">
    <source>
        <dbReference type="SAM" id="Phobius"/>
    </source>
</evidence>
<dbReference type="InterPro" id="IPR001807">
    <property type="entry name" value="ClC"/>
</dbReference>
<gene>
    <name evidence="6" type="ORF">ADH66_04810</name>
    <name evidence="7" type="ORF">I5Q82_14880</name>
</gene>
<evidence type="ECO:0000256" key="3">
    <source>
        <dbReference type="ARBA" id="ARBA00022989"/>
    </source>
</evidence>
<keyword evidence="3 5" id="KW-1133">Transmembrane helix</keyword>
<feature type="transmembrane region" description="Helical" evidence="5">
    <location>
        <begin position="255"/>
        <end position="276"/>
    </location>
</feature>
<evidence type="ECO:0000256" key="2">
    <source>
        <dbReference type="ARBA" id="ARBA00022692"/>
    </source>
</evidence>
<reference evidence="6" key="1">
    <citation type="journal article" date="2017" name="Genome Announc.">
        <title>High-Quality Whole-Genome Sequences of the Oligo-Mouse-Microbiota Bacterial Community.</title>
        <authorList>
            <person name="Garzetti D."/>
            <person name="Brugiroux S."/>
            <person name="Bunk B."/>
            <person name="Pukall R."/>
            <person name="McCoy K.D."/>
            <person name="Macpherson A.J."/>
            <person name="Stecher B."/>
        </authorList>
    </citation>
    <scope>NUCLEOTIDE SEQUENCE</scope>
    <source>
        <strain evidence="6">KB18</strain>
    </source>
</reference>
<dbReference type="InterPro" id="IPR050368">
    <property type="entry name" value="ClC-type_chloride_channel"/>
</dbReference>
<dbReference type="Proteomes" id="UP000196710">
    <property type="component" value="Chromosome"/>
</dbReference>
<sequence>MDREKVRYAGKYILAAIKWAAVSLLIGVVCGLLGTAFHWGIDWATRYRSEHMAVIWLLPLAGVATLLLYRLCRVSFDAGTNLIITSVVTGEHIPVLLAPLITAGTLLSHLFGASVGREGAALQLGGTIGHNLGELMRFDEDDVRVLAMSGMAACFSAMFGTPVSAAVFVLEVICVGTFQYAAFLPCIIASCTAGWLGRLLGSKPMAFDLPHIPEASWEFVLKTALLAALTAALSIVLCIALHKSAEFWARLIKNPYLRIFLGGLIMAVLVTALGLGDYAGAGAHMIERAIGGETEPWAFAVKLLLTALCVGVGFRGGEIVPTLFIGATFGCAVGPLLGLDPGFGAAAAMAALFCSVVNCPIATLFLTAELFGTTDLGLFAVAIAVAFVLSGYFGLYNSQRFQFSKVKRRAYEEK</sequence>
<feature type="transmembrane region" description="Helical" evidence="5">
    <location>
        <begin position="182"/>
        <end position="200"/>
    </location>
</feature>
<organism evidence="7 9">
    <name type="scientific">Acutalibacter muris</name>
    <dbReference type="NCBI Taxonomy" id="1796620"/>
    <lineage>
        <taxon>Bacteria</taxon>
        <taxon>Bacillati</taxon>
        <taxon>Bacillota</taxon>
        <taxon>Clostridia</taxon>
        <taxon>Eubacteriales</taxon>
        <taxon>Acutalibacteraceae</taxon>
        <taxon>Acutalibacter</taxon>
    </lineage>
</organism>
<feature type="transmembrane region" description="Helical" evidence="5">
    <location>
        <begin position="53"/>
        <end position="72"/>
    </location>
</feature>
<feature type="transmembrane region" description="Helical" evidence="5">
    <location>
        <begin position="220"/>
        <end position="243"/>
    </location>
</feature>
<dbReference type="InterPro" id="IPR014743">
    <property type="entry name" value="Cl-channel_core"/>
</dbReference>
<feature type="transmembrane region" description="Helical" evidence="5">
    <location>
        <begin position="319"/>
        <end position="337"/>
    </location>
</feature>
<keyword evidence="8" id="KW-1185">Reference proteome</keyword>
<reference evidence="8" key="2">
    <citation type="submission" date="2017-05" db="EMBL/GenBank/DDBJ databases">
        <title>Improved OligoMM genomes.</title>
        <authorList>
            <person name="Garzetti D."/>
        </authorList>
    </citation>
    <scope>NUCLEOTIDE SEQUENCE [LARGE SCALE GENOMIC DNA]</scope>
    <source>
        <strain evidence="8">KB18</strain>
    </source>
</reference>
<name>A0A1Z2XNN2_9FIRM</name>
<accession>A0A1Z2XNN2</accession>
<dbReference type="KEGG" id="amur:ADH66_04810"/>